<comment type="similarity">
    <text evidence="9">Belongs to the NAD-dependent DNA ligase family. LigA subfamily.</text>
</comment>
<feature type="binding site" evidence="9">
    <location>
        <begin position="48"/>
        <end position="52"/>
    </location>
    <ligand>
        <name>NAD(+)</name>
        <dbReference type="ChEBI" id="CHEBI:57540"/>
    </ligand>
</feature>
<evidence type="ECO:0000256" key="2">
    <source>
        <dbReference type="ARBA" id="ARBA00022705"/>
    </source>
</evidence>
<feature type="binding site" evidence="9">
    <location>
        <position position="331"/>
    </location>
    <ligand>
        <name>NAD(+)</name>
        <dbReference type="ChEBI" id="CHEBI:57540"/>
    </ligand>
</feature>
<feature type="domain" description="BRCT" evidence="10">
    <location>
        <begin position="603"/>
        <end position="688"/>
    </location>
</feature>
<dbReference type="InterPro" id="IPR001357">
    <property type="entry name" value="BRCT_dom"/>
</dbReference>
<evidence type="ECO:0000256" key="6">
    <source>
        <dbReference type="ARBA" id="ARBA00023027"/>
    </source>
</evidence>
<dbReference type="GO" id="GO:0003911">
    <property type="term" value="F:DNA ligase (NAD+) activity"/>
    <property type="evidence" value="ECO:0007669"/>
    <property type="project" value="UniProtKB-EC"/>
</dbReference>
<name>A0ABT6W197_9ACTN</name>
<dbReference type="EC" id="6.5.1.2" evidence="9"/>
<feature type="binding site" evidence="9">
    <location>
        <position position="425"/>
    </location>
    <ligand>
        <name>Zn(2+)</name>
        <dbReference type="ChEBI" id="CHEBI:29105"/>
    </ligand>
</feature>
<feature type="binding site" evidence="9">
    <location>
        <position position="428"/>
    </location>
    <ligand>
        <name>Zn(2+)</name>
        <dbReference type="ChEBI" id="CHEBI:29105"/>
    </ligand>
</feature>
<dbReference type="HAMAP" id="MF_01588">
    <property type="entry name" value="DNA_ligase_A"/>
    <property type="match status" value="1"/>
</dbReference>
<feature type="binding site" evidence="9">
    <location>
        <position position="185"/>
    </location>
    <ligand>
        <name>NAD(+)</name>
        <dbReference type="ChEBI" id="CHEBI:57540"/>
    </ligand>
</feature>
<evidence type="ECO:0000256" key="5">
    <source>
        <dbReference type="ARBA" id="ARBA00022833"/>
    </source>
</evidence>
<evidence type="ECO:0000313" key="11">
    <source>
        <dbReference type="EMBL" id="MDI5964522.1"/>
    </source>
</evidence>
<dbReference type="CDD" id="cd17748">
    <property type="entry name" value="BRCT_DNA_ligase_like"/>
    <property type="match status" value="1"/>
</dbReference>
<comment type="caution">
    <text evidence="11">The sequence shown here is derived from an EMBL/GenBank/DDBJ whole genome shotgun (WGS) entry which is preliminary data.</text>
</comment>
<gene>
    <name evidence="9 11" type="primary">ligA</name>
    <name evidence="11" type="ORF">POF43_017625</name>
</gene>
<dbReference type="RefSeq" id="WP_271322024.1">
    <property type="nucleotide sequence ID" value="NZ_JAAGKO020000024.1"/>
</dbReference>
<keyword evidence="4 9" id="KW-0227">DNA damage</keyword>
<organism evidence="11 12">
    <name type="scientific">Streptantibioticus silvisoli</name>
    <dbReference type="NCBI Taxonomy" id="2705255"/>
    <lineage>
        <taxon>Bacteria</taxon>
        <taxon>Bacillati</taxon>
        <taxon>Actinomycetota</taxon>
        <taxon>Actinomycetes</taxon>
        <taxon>Kitasatosporales</taxon>
        <taxon>Streptomycetaceae</taxon>
        <taxon>Streptantibioticus</taxon>
    </lineage>
</organism>
<keyword evidence="2 9" id="KW-0235">DNA replication</keyword>
<dbReference type="SUPFAM" id="SSF50249">
    <property type="entry name" value="Nucleic acid-binding proteins"/>
    <property type="match status" value="1"/>
</dbReference>
<accession>A0ABT6W197</accession>
<dbReference type="Pfam" id="PF01653">
    <property type="entry name" value="DNA_ligase_aden"/>
    <property type="match status" value="1"/>
</dbReference>
<dbReference type="Gene3D" id="3.30.470.30">
    <property type="entry name" value="DNA ligase/mRNA capping enzyme"/>
    <property type="match status" value="1"/>
</dbReference>
<keyword evidence="9" id="KW-0464">Manganese</keyword>
<comment type="caution">
    <text evidence="9">Lacks conserved residue(s) required for the propagation of feature annotation.</text>
</comment>
<comment type="cofactor">
    <cofactor evidence="9">
        <name>Mg(2+)</name>
        <dbReference type="ChEBI" id="CHEBI:18420"/>
    </cofactor>
    <cofactor evidence="9">
        <name>Mn(2+)</name>
        <dbReference type="ChEBI" id="CHEBI:29035"/>
    </cofactor>
</comment>
<dbReference type="InterPro" id="IPR013840">
    <property type="entry name" value="DNAligase_N"/>
</dbReference>
<dbReference type="PIRSF" id="PIRSF001604">
    <property type="entry name" value="LigA"/>
    <property type="match status" value="1"/>
</dbReference>
<dbReference type="SUPFAM" id="SSF56091">
    <property type="entry name" value="DNA ligase/mRNA capping enzyme, catalytic domain"/>
    <property type="match status" value="1"/>
</dbReference>
<dbReference type="Proteomes" id="UP001156398">
    <property type="component" value="Unassembled WGS sequence"/>
</dbReference>
<feature type="binding site" evidence="9">
    <location>
        <position position="128"/>
    </location>
    <ligand>
        <name>NAD(+)</name>
        <dbReference type="ChEBI" id="CHEBI:57540"/>
    </ligand>
</feature>
<feature type="binding site" evidence="9">
    <location>
        <begin position="96"/>
        <end position="97"/>
    </location>
    <ligand>
        <name>NAD(+)</name>
        <dbReference type="ChEBI" id="CHEBI:57540"/>
    </ligand>
</feature>
<dbReference type="Pfam" id="PF03120">
    <property type="entry name" value="OB_DNA_ligase"/>
    <property type="match status" value="1"/>
</dbReference>
<feature type="binding site" evidence="9">
    <location>
        <position position="307"/>
    </location>
    <ligand>
        <name>NAD(+)</name>
        <dbReference type="ChEBI" id="CHEBI:57540"/>
    </ligand>
</feature>
<dbReference type="Pfam" id="PF00533">
    <property type="entry name" value="BRCT"/>
    <property type="match status" value="1"/>
</dbReference>
<dbReference type="EMBL" id="JAAGKO020000024">
    <property type="protein sequence ID" value="MDI5964522.1"/>
    <property type="molecule type" value="Genomic_DNA"/>
</dbReference>
<dbReference type="SUPFAM" id="SSF52113">
    <property type="entry name" value="BRCT domain"/>
    <property type="match status" value="1"/>
</dbReference>
<keyword evidence="6 9" id="KW-0520">NAD</keyword>
<dbReference type="PROSITE" id="PS50172">
    <property type="entry name" value="BRCT"/>
    <property type="match status" value="1"/>
</dbReference>
<keyword evidence="5 9" id="KW-0862">Zinc</keyword>
<dbReference type="InterPro" id="IPR001679">
    <property type="entry name" value="DNA_ligase"/>
</dbReference>
<protein>
    <recommendedName>
        <fullName evidence="9">DNA ligase</fullName>
        <ecNumber evidence="9">6.5.1.2</ecNumber>
    </recommendedName>
    <alternativeName>
        <fullName evidence="9">Polydeoxyribonucleotide synthase [NAD(+)]</fullName>
    </alternativeName>
</protein>
<dbReference type="Gene3D" id="1.10.287.610">
    <property type="entry name" value="Helix hairpin bin"/>
    <property type="match status" value="1"/>
</dbReference>
<comment type="function">
    <text evidence="9">DNA ligase that catalyzes the formation of phosphodiester linkages between 5'-phosphoryl and 3'-hydroxyl groups in double-stranded DNA using NAD as a coenzyme and as the energy source for the reaction. It is essential for DNA replication and repair of damaged DNA.</text>
</comment>
<dbReference type="SMART" id="SM00292">
    <property type="entry name" value="BRCT"/>
    <property type="match status" value="1"/>
</dbReference>
<dbReference type="InterPro" id="IPR004150">
    <property type="entry name" value="NAD_DNA_ligase_OB"/>
</dbReference>
<evidence type="ECO:0000259" key="10">
    <source>
        <dbReference type="PROSITE" id="PS50172"/>
    </source>
</evidence>
<feature type="binding site" evidence="9">
    <location>
        <position position="151"/>
    </location>
    <ligand>
        <name>NAD(+)</name>
        <dbReference type="ChEBI" id="CHEBI:57540"/>
    </ligand>
</feature>
<feature type="active site" description="N6-AMP-lysine intermediate" evidence="9">
    <location>
        <position position="130"/>
    </location>
</feature>
<dbReference type="NCBIfam" id="NF005932">
    <property type="entry name" value="PRK07956.1"/>
    <property type="match status" value="1"/>
</dbReference>
<dbReference type="InterPro" id="IPR013839">
    <property type="entry name" value="DNAligase_adenylation"/>
</dbReference>
<keyword evidence="1 9" id="KW-0436">Ligase</keyword>
<evidence type="ECO:0000256" key="9">
    <source>
        <dbReference type="HAMAP-Rule" id="MF_01588"/>
    </source>
</evidence>
<dbReference type="SUPFAM" id="SSF47781">
    <property type="entry name" value="RuvA domain 2-like"/>
    <property type="match status" value="1"/>
</dbReference>
<dbReference type="NCBIfam" id="TIGR00575">
    <property type="entry name" value="dnlj"/>
    <property type="match status" value="1"/>
</dbReference>
<reference evidence="11 12" key="1">
    <citation type="submission" date="2023-05" db="EMBL/GenBank/DDBJ databases">
        <title>Streptantibioticus silvisoli sp. nov., acidotolerant actinomycetes 1 from pine litter.</title>
        <authorList>
            <person name="Swiecimska M."/>
            <person name="Golinska P."/>
            <person name="Sangal V."/>
            <person name="Wachnowicz B."/>
            <person name="Goodfellow M."/>
        </authorList>
    </citation>
    <scope>NUCLEOTIDE SEQUENCE [LARGE SCALE GENOMIC DNA]</scope>
    <source>
        <strain evidence="11 12">SL54</strain>
    </source>
</reference>
<sequence>MTTATAASPAAVDHDHADYDHADYDHAVDLALAACAAYYGDGDTTLDDASYDALVRRIADHEAAHPDRVRADSPVGKVGGGAAPAGDVAHTVPMLSLDNVFDGEGLAKWGASLTRRLGRPVDGGYAVEPKLDGAAVAARYRDGRLVQLVGRGDGAHGEDLSAAIGSVVGLPARLAVDATFEVRGEVLLTREQFETANELRQAHGSKVFSNPRNGTAGTLRGARSRGYRIETTFFAYGAVDLDGAGFLTGDTHEAVMAQVAALGVRTTVATEVGLRVYKTLEEVQARIEEITGLRAGLPFGIDGVVVKADRFAEQEKAGLATRHPHWAVAYKLPPVERRTRLIAVEWNVGRTGVIAPRAVLEPVEVDGSVVRYATLHNPAFIAASGLMLNDVVTVWKAGDIIPRIEAPVVDLRGDDATPIELPQECPKCGGEIDRSGERWECAGGAGGGCGLLAALKYAVGRDQLDIDGLGGTFIEALVDEGAVGDVADLFTLTRDQLAAAARSEKRADTLLEQIAAARTRPLNRVFCALGIVRTGRTLSREIARHFGTMAAIRTADADALAAVPKLPAANAPRIAAHIAAMGAVIDKLTAAGVNMTEPVIETADGGPLSGHVVVVTGGMNGALAGRNRNDVKEIIENAGGTSSGTVSRKTTLLVAGENAGSKLAKAQELGTRVVSEAEFADLVADFLG</sequence>
<evidence type="ECO:0000256" key="7">
    <source>
        <dbReference type="ARBA" id="ARBA00023204"/>
    </source>
</evidence>
<dbReference type="Gene3D" id="3.40.50.10190">
    <property type="entry name" value="BRCT domain"/>
    <property type="match status" value="1"/>
</dbReference>
<evidence type="ECO:0000256" key="3">
    <source>
        <dbReference type="ARBA" id="ARBA00022723"/>
    </source>
</evidence>
<evidence type="ECO:0000256" key="1">
    <source>
        <dbReference type="ARBA" id="ARBA00022598"/>
    </source>
</evidence>
<keyword evidence="12" id="KW-1185">Reference proteome</keyword>
<dbReference type="InterPro" id="IPR036420">
    <property type="entry name" value="BRCT_dom_sf"/>
</dbReference>
<keyword evidence="9" id="KW-0460">Magnesium</keyword>
<evidence type="ECO:0000256" key="4">
    <source>
        <dbReference type="ARBA" id="ARBA00022763"/>
    </source>
</evidence>
<comment type="catalytic activity">
    <reaction evidence="8 9">
        <text>NAD(+) + (deoxyribonucleotide)n-3'-hydroxyl + 5'-phospho-(deoxyribonucleotide)m = (deoxyribonucleotide)n+m + AMP + beta-nicotinamide D-nucleotide.</text>
        <dbReference type="EC" id="6.5.1.2"/>
    </reaction>
</comment>
<proteinExistence type="inferred from homology"/>
<keyword evidence="3 9" id="KW-0479">Metal-binding</keyword>
<dbReference type="Gene3D" id="1.10.150.20">
    <property type="entry name" value="5' to 3' exonuclease, C-terminal subdomain"/>
    <property type="match status" value="2"/>
</dbReference>
<keyword evidence="7 9" id="KW-0234">DNA repair</keyword>
<dbReference type="Gene3D" id="2.40.50.140">
    <property type="entry name" value="Nucleic acid-binding proteins"/>
    <property type="match status" value="1"/>
</dbReference>
<evidence type="ECO:0000313" key="12">
    <source>
        <dbReference type="Proteomes" id="UP001156398"/>
    </source>
</evidence>
<dbReference type="InterPro" id="IPR010994">
    <property type="entry name" value="RuvA_2-like"/>
</dbReference>
<dbReference type="SMART" id="SM00532">
    <property type="entry name" value="LIGANc"/>
    <property type="match status" value="1"/>
</dbReference>
<dbReference type="InterPro" id="IPR012340">
    <property type="entry name" value="NA-bd_OB-fold"/>
</dbReference>
<evidence type="ECO:0000256" key="8">
    <source>
        <dbReference type="ARBA" id="ARBA00034005"/>
    </source>
</evidence>